<dbReference type="HOGENOM" id="CLU_071681_4_1_1"/>
<dbReference type="EMBL" id="KB445550">
    <property type="protein sequence ID" value="EMD01130.1"/>
    <property type="molecule type" value="Genomic_DNA"/>
</dbReference>
<evidence type="ECO:0000256" key="7">
    <source>
        <dbReference type="ARBA" id="ARBA00023163"/>
    </source>
</evidence>
<evidence type="ECO:0000256" key="1">
    <source>
        <dbReference type="ARBA" id="ARBA00004123"/>
    </source>
</evidence>
<evidence type="ECO:0000256" key="9">
    <source>
        <dbReference type="ARBA" id="ARBA00025687"/>
    </source>
</evidence>
<dbReference type="GO" id="GO:0016592">
    <property type="term" value="C:mediator complex"/>
    <property type="evidence" value="ECO:0007669"/>
    <property type="project" value="InterPro"/>
</dbReference>
<comment type="subunit">
    <text evidence="3 10">Component of the Mediator complex.</text>
</comment>
<dbReference type="eggNOG" id="KOG4086">
    <property type="taxonomic scope" value="Eukaryota"/>
</dbReference>
<name>M2NNN7_BAUPA</name>
<dbReference type="GeneID" id="19107043"/>
<dbReference type="KEGG" id="bcom:BAUCODRAFT_100879"/>
<dbReference type="PANTHER" id="PTHR13186">
    <property type="entry name" value="MEDIATOR OF RNA POLYMERASE II TRANSCRIPTION SUBUNIT 31"/>
    <property type="match status" value="1"/>
</dbReference>
<reference evidence="11 12" key="1">
    <citation type="journal article" date="2012" name="PLoS Pathog.">
        <title>Diverse lifestyles and strategies of plant pathogenesis encoded in the genomes of eighteen Dothideomycetes fungi.</title>
        <authorList>
            <person name="Ohm R.A."/>
            <person name="Feau N."/>
            <person name="Henrissat B."/>
            <person name="Schoch C.L."/>
            <person name="Horwitz B.A."/>
            <person name="Barry K.W."/>
            <person name="Condon B.J."/>
            <person name="Copeland A.C."/>
            <person name="Dhillon B."/>
            <person name="Glaser F."/>
            <person name="Hesse C.N."/>
            <person name="Kosti I."/>
            <person name="LaButti K."/>
            <person name="Lindquist E.A."/>
            <person name="Lucas S."/>
            <person name="Salamov A.A."/>
            <person name="Bradshaw R.E."/>
            <person name="Ciuffetti L."/>
            <person name="Hamelin R.C."/>
            <person name="Kema G.H.J."/>
            <person name="Lawrence C."/>
            <person name="Scott J.A."/>
            <person name="Spatafora J.W."/>
            <person name="Turgeon B.G."/>
            <person name="de Wit P.J.G.M."/>
            <person name="Zhong S."/>
            <person name="Goodwin S.B."/>
            <person name="Grigoriev I.V."/>
        </authorList>
    </citation>
    <scope>NUCLEOTIDE SEQUENCE [LARGE SCALE GENOMIC DNA]</scope>
    <source>
        <strain evidence="11 12">UAMH 10762</strain>
    </source>
</reference>
<dbReference type="OrthoDB" id="10257739at2759"/>
<sequence length="117" mass="13578">MADHERNGPNGRDPEFYAGYSRFTIELEFVQSLSNPLYLQHLAMLKYFDDAAFVAYLDYLQYWQQPQYLRYLSYPGPTLRALELLQQEQFRRDIISPAVVNAMVNEGFEAATAGLTK</sequence>
<evidence type="ECO:0000256" key="8">
    <source>
        <dbReference type="ARBA" id="ARBA00023242"/>
    </source>
</evidence>
<dbReference type="InterPro" id="IPR038089">
    <property type="entry name" value="Med31_sf"/>
</dbReference>
<dbReference type="GO" id="GO:0003712">
    <property type="term" value="F:transcription coregulator activity"/>
    <property type="evidence" value="ECO:0007669"/>
    <property type="project" value="InterPro"/>
</dbReference>
<evidence type="ECO:0000313" key="11">
    <source>
        <dbReference type="EMBL" id="EMD01130.1"/>
    </source>
</evidence>
<keyword evidence="7 10" id="KW-0804">Transcription</keyword>
<keyword evidence="6 10" id="KW-0010">Activator</keyword>
<dbReference type="OMA" id="YWSRPPY"/>
<dbReference type="STRING" id="717646.M2NNN7"/>
<evidence type="ECO:0000313" key="12">
    <source>
        <dbReference type="Proteomes" id="UP000011761"/>
    </source>
</evidence>
<protein>
    <recommendedName>
        <fullName evidence="4 10">Mediator of RNA polymerase II transcription subunit 31</fullName>
    </recommendedName>
</protein>
<dbReference type="Gene3D" id="1.10.10.1340">
    <property type="entry name" value="Mediator of RNA polymerase II, submodule Med31 (Soh1)"/>
    <property type="match status" value="1"/>
</dbReference>
<keyword evidence="8 10" id="KW-0539">Nucleus</keyword>
<keyword evidence="12" id="KW-1185">Reference proteome</keyword>
<dbReference type="RefSeq" id="XP_007672314.1">
    <property type="nucleotide sequence ID" value="XM_007674124.1"/>
</dbReference>
<comment type="subcellular location">
    <subcellularLocation>
        <location evidence="1 10">Nucleus</location>
    </subcellularLocation>
</comment>
<comment type="similarity">
    <text evidence="2 10">Belongs to the Mediator complex subunit 31 family.</text>
</comment>
<evidence type="ECO:0000256" key="5">
    <source>
        <dbReference type="ARBA" id="ARBA00023015"/>
    </source>
</evidence>
<evidence type="ECO:0000256" key="10">
    <source>
        <dbReference type="RuleBase" id="RU364129"/>
    </source>
</evidence>
<dbReference type="InterPro" id="IPR008831">
    <property type="entry name" value="Mediator_Med31"/>
</dbReference>
<dbReference type="GO" id="GO:0006355">
    <property type="term" value="P:regulation of DNA-templated transcription"/>
    <property type="evidence" value="ECO:0007669"/>
    <property type="project" value="InterPro"/>
</dbReference>
<accession>M2NNN7</accession>
<evidence type="ECO:0000256" key="3">
    <source>
        <dbReference type="ARBA" id="ARBA00011837"/>
    </source>
</evidence>
<gene>
    <name evidence="11" type="ORF">BAUCODRAFT_100879</name>
</gene>
<dbReference type="Pfam" id="PF05669">
    <property type="entry name" value="Med31"/>
    <property type="match status" value="1"/>
</dbReference>
<dbReference type="AlphaFoldDB" id="M2NNN7"/>
<evidence type="ECO:0000256" key="4">
    <source>
        <dbReference type="ARBA" id="ARBA00019660"/>
    </source>
</evidence>
<dbReference type="Proteomes" id="UP000011761">
    <property type="component" value="Unassembled WGS sequence"/>
</dbReference>
<organism evidence="11 12">
    <name type="scientific">Baudoinia panamericana (strain UAMH 10762)</name>
    <name type="common">Angels' share fungus</name>
    <name type="synonym">Baudoinia compniacensis (strain UAMH 10762)</name>
    <dbReference type="NCBI Taxonomy" id="717646"/>
    <lineage>
        <taxon>Eukaryota</taxon>
        <taxon>Fungi</taxon>
        <taxon>Dikarya</taxon>
        <taxon>Ascomycota</taxon>
        <taxon>Pezizomycotina</taxon>
        <taxon>Dothideomycetes</taxon>
        <taxon>Dothideomycetidae</taxon>
        <taxon>Mycosphaerellales</taxon>
        <taxon>Teratosphaeriaceae</taxon>
        <taxon>Baudoinia</taxon>
    </lineage>
</organism>
<evidence type="ECO:0000256" key="2">
    <source>
        <dbReference type="ARBA" id="ARBA00006378"/>
    </source>
</evidence>
<proteinExistence type="inferred from homology"/>
<dbReference type="FunFam" id="1.10.10.1340:FF:000002">
    <property type="entry name" value="Mediator of RNA polymerase II transcription subunit 31"/>
    <property type="match status" value="1"/>
</dbReference>
<comment type="function">
    <text evidence="9 10">Component of the Mediator complex, a coactivator involved in the regulated transcription of nearly all RNA polymerase II-dependent genes. Mediator functions as a bridge to convey information from gene-specific regulatory proteins to the basal RNA polymerase II transcription machinery. Mediator is recruited to promoters by direct interactions with regulatory proteins and serves as a scaffold for the assembly of a functional preinitiation complex with RNA polymerase II and the general transcription factors.</text>
</comment>
<evidence type="ECO:0000256" key="6">
    <source>
        <dbReference type="ARBA" id="ARBA00023159"/>
    </source>
</evidence>
<keyword evidence="5 10" id="KW-0805">Transcription regulation</keyword>